<evidence type="ECO:0000256" key="4">
    <source>
        <dbReference type="ARBA" id="ARBA00023186"/>
    </source>
</evidence>
<feature type="compositionally biased region" description="Basic residues" evidence="6">
    <location>
        <begin position="1"/>
        <end position="10"/>
    </location>
</feature>
<comment type="domain">
    <text evidence="5">The PRC barrel domain binds ribosomal protein uS19.</text>
</comment>
<dbReference type="GO" id="GO:0043022">
    <property type="term" value="F:ribosome binding"/>
    <property type="evidence" value="ECO:0007669"/>
    <property type="project" value="InterPro"/>
</dbReference>
<dbReference type="PANTHER" id="PTHR33692">
    <property type="entry name" value="RIBOSOME MATURATION FACTOR RIMM"/>
    <property type="match status" value="1"/>
</dbReference>
<dbReference type="Gene3D" id="2.40.30.60">
    <property type="entry name" value="RimM"/>
    <property type="match status" value="1"/>
</dbReference>
<sequence length="213" mass="23704">METNSKHTKSPNKDTGKPISPSPNLDQWLEIGKIVAPQGLSGELRVYPESDFPERFEIPGTRWLWYPGDTEPKPVELLSGHYLPGKNLYVISLAGVENRNQAEALRNYKLFVPASDRPQLGEDEYHVPDLLGISVFMQESGELLGTVVDVISAGNDLLEVKPHRQNNSPQPQKSNSKPPQNILIPFVKAIAPVVDLQSRRIEITPPPGLLELF</sequence>
<evidence type="ECO:0000256" key="6">
    <source>
        <dbReference type="SAM" id="MobiDB-lite"/>
    </source>
</evidence>
<dbReference type="GO" id="GO:0005737">
    <property type="term" value="C:cytoplasm"/>
    <property type="evidence" value="ECO:0007669"/>
    <property type="project" value="UniProtKB-SubCell"/>
</dbReference>
<evidence type="ECO:0000259" key="7">
    <source>
        <dbReference type="Pfam" id="PF01782"/>
    </source>
</evidence>
<dbReference type="PANTHER" id="PTHR33692:SF1">
    <property type="entry name" value="RIBOSOME MATURATION FACTOR RIMM"/>
    <property type="match status" value="1"/>
</dbReference>
<dbReference type="InterPro" id="IPR011033">
    <property type="entry name" value="PRC_barrel-like_sf"/>
</dbReference>
<feature type="compositionally biased region" description="Low complexity" evidence="6">
    <location>
        <begin position="165"/>
        <end position="180"/>
    </location>
</feature>
<dbReference type="EMBL" id="JANQDH010000009">
    <property type="protein sequence ID" value="MDH6059004.1"/>
    <property type="molecule type" value="Genomic_DNA"/>
</dbReference>
<dbReference type="Proteomes" id="UP001159387">
    <property type="component" value="Unassembled WGS sequence"/>
</dbReference>
<gene>
    <name evidence="5 9" type="primary">rimM</name>
    <name evidence="9" type="ORF">NWP17_00850</name>
</gene>
<evidence type="ECO:0000313" key="9">
    <source>
        <dbReference type="EMBL" id="MDH6059004.1"/>
    </source>
</evidence>
<evidence type="ECO:0000313" key="10">
    <source>
        <dbReference type="Proteomes" id="UP001159387"/>
    </source>
</evidence>
<evidence type="ECO:0000259" key="8">
    <source>
        <dbReference type="Pfam" id="PF24986"/>
    </source>
</evidence>
<feature type="region of interest" description="Disordered" evidence="6">
    <location>
        <begin position="161"/>
        <end position="180"/>
    </location>
</feature>
<comment type="function">
    <text evidence="5">An accessory protein needed during the final step in the assembly of 30S ribosomal subunit, possibly for assembly of the head region. Essential for efficient processing of 16S rRNA. May be needed both before and after RbfA during the maturation of 16S rRNA. It has affinity for free ribosomal 30S subunits but not for 70S ribosomes.</text>
</comment>
<name>A0AA43GNQ8_9CYAN</name>
<dbReference type="Pfam" id="PF24986">
    <property type="entry name" value="PRC_RimM"/>
    <property type="match status" value="1"/>
</dbReference>
<reference evidence="9 10" key="1">
    <citation type="journal article" date="2023" name="J. Phycol.">
        <title>Chrysosporum ovalisporum is synonymous with the true-branching cyanobacterium Umezakia natans (Nostocales/Aphanizomenonaceae).</title>
        <authorList>
            <person name="McGregor G.B."/>
            <person name="Sendall B.C."/>
            <person name="Niiyama Y."/>
            <person name="Tuji A."/>
            <person name="Willis A."/>
        </authorList>
    </citation>
    <scope>NUCLEOTIDE SEQUENCE [LARGE SCALE GENOMIC DNA]</scope>
    <source>
        <strain evidence="9 10">ANA360D</strain>
    </source>
</reference>
<dbReference type="InterPro" id="IPR036976">
    <property type="entry name" value="RimM_N_sf"/>
</dbReference>
<evidence type="ECO:0000256" key="2">
    <source>
        <dbReference type="ARBA" id="ARBA00022517"/>
    </source>
</evidence>
<dbReference type="GO" id="GO:0006364">
    <property type="term" value="P:rRNA processing"/>
    <property type="evidence" value="ECO:0007669"/>
    <property type="project" value="UniProtKB-UniRule"/>
</dbReference>
<comment type="subunit">
    <text evidence="5">Binds ribosomal protein uS19.</text>
</comment>
<organism evidence="9 10">
    <name type="scientific">Chrysosporum bergii ANA360D</name>
    <dbReference type="NCBI Taxonomy" id="617107"/>
    <lineage>
        <taxon>Bacteria</taxon>
        <taxon>Bacillati</taxon>
        <taxon>Cyanobacteriota</taxon>
        <taxon>Cyanophyceae</taxon>
        <taxon>Nostocales</taxon>
        <taxon>Nodulariaceae</taxon>
        <taxon>Chrysosporum</taxon>
    </lineage>
</organism>
<dbReference type="InterPro" id="IPR009000">
    <property type="entry name" value="Transl_B-barrel_sf"/>
</dbReference>
<proteinExistence type="inferred from homology"/>
<dbReference type="HAMAP" id="MF_00014">
    <property type="entry name" value="Ribosome_mat_RimM"/>
    <property type="match status" value="1"/>
</dbReference>
<dbReference type="InterPro" id="IPR056792">
    <property type="entry name" value="PRC_RimM"/>
</dbReference>
<keyword evidence="4 5" id="KW-0143">Chaperone</keyword>
<dbReference type="Pfam" id="PF01782">
    <property type="entry name" value="RimM"/>
    <property type="match status" value="1"/>
</dbReference>
<keyword evidence="2 5" id="KW-0690">Ribosome biogenesis</keyword>
<feature type="region of interest" description="Disordered" evidence="6">
    <location>
        <begin position="1"/>
        <end position="24"/>
    </location>
</feature>
<feature type="domain" description="RimM N-terminal" evidence="7">
    <location>
        <begin position="31"/>
        <end position="115"/>
    </location>
</feature>
<keyword evidence="1 5" id="KW-0963">Cytoplasm</keyword>
<dbReference type="AlphaFoldDB" id="A0AA43GNQ8"/>
<dbReference type="InterPro" id="IPR002676">
    <property type="entry name" value="RimM_N"/>
</dbReference>
<comment type="subcellular location">
    <subcellularLocation>
        <location evidence="5">Cytoplasm</location>
    </subcellularLocation>
</comment>
<keyword evidence="10" id="KW-1185">Reference proteome</keyword>
<comment type="similarity">
    <text evidence="5">Belongs to the RimM family.</text>
</comment>
<dbReference type="GO" id="GO:0042274">
    <property type="term" value="P:ribosomal small subunit biogenesis"/>
    <property type="evidence" value="ECO:0007669"/>
    <property type="project" value="UniProtKB-UniRule"/>
</dbReference>
<evidence type="ECO:0000256" key="1">
    <source>
        <dbReference type="ARBA" id="ARBA00022490"/>
    </source>
</evidence>
<dbReference type="Gene3D" id="2.30.30.240">
    <property type="entry name" value="PRC-barrel domain"/>
    <property type="match status" value="1"/>
</dbReference>
<keyword evidence="3 5" id="KW-0698">rRNA processing</keyword>
<evidence type="ECO:0000256" key="3">
    <source>
        <dbReference type="ARBA" id="ARBA00022552"/>
    </source>
</evidence>
<evidence type="ECO:0000256" key="5">
    <source>
        <dbReference type="HAMAP-Rule" id="MF_00014"/>
    </source>
</evidence>
<protein>
    <recommendedName>
        <fullName evidence="5">Ribosome maturation factor RimM</fullName>
    </recommendedName>
</protein>
<dbReference type="GO" id="GO:0005840">
    <property type="term" value="C:ribosome"/>
    <property type="evidence" value="ECO:0007669"/>
    <property type="project" value="InterPro"/>
</dbReference>
<dbReference type="SUPFAM" id="SSF50346">
    <property type="entry name" value="PRC-barrel domain"/>
    <property type="match status" value="1"/>
</dbReference>
<dbReference type="RefSeq" id="WP_280653024.1">
    <property type="nucleotide sequence ID" value="NZ_JANQDH010000009.1"/>
</dbReference>
<dbReference type="InterPro" id="IPR011961">
    <property type="entry name" value="RimM"/>
</dbReference>
<accession>A0AA43GNQ8</accession>
<feature type="domain" description="Ribosome maturation factor RimM PRC barrel" evidence="8">
    <location>
        <begin position="129"/>
        <end position="209"/>
    </location>
</feature>
<dbReference type="NCBIfam" id="TIGR02273">
    <property type="entry name" value="16S_RimM"/>
    <property type="match status" value="1"/>
</dbReference>
<comment type="caution">
    <text evidence="9">The sequence shown here is derived from an EMBL/GenBank/DDBJ whole genome shotgun (WGS) entry which is preliminary data.</text>
</comment>
<dbReference type="SUPFAM" id="SSF50447">
    <property type="entry name" value="Translation proteins"/>
    <property type="match status" value="1"/>
</dbReference>